<dbReference type="InterPro" id="IPR027417">
    <property type="entry name" value="P-loop_NTPase"/>
</dbReference>
<evidence type="ECO:0000313" key="5">
    <source>
        <dbReference type="Proteomes" id="UP000784128"/>
    </source>
</evidence>
<dbReference type="SUPFAM" id="SSF52540">
    <property type="entry name" value="P-loop containing nucleoside triphosphate hydrolases"/>
    <property type="match status" value="2"/>
</dbReference>
<dbReference type="Gene3D" id="3.40.50.300">
    <property type="entry name" value="P-loop containing nucleotide triphosphate hydrolases"/>
    <property type="match status" value="2"/>
</dbReference>
<evidence type="ECO:0000256" key="2">
    <source>
        <dbReference type="SAM" id="MobiDB-lite"/>
    </source>
</evidence>
<protein>
    <submittedName>
        <fullName evidence="4">Circadian clock protein KaiC</fullName>
        <ecNumber evidence="4">2.7.11.1</ecNumber>
    </submittedName>
</protein>
<accession>A0ABS5UAX7</accession>
<feature type="domain" description="KaiC" evidence="3">
    <location>
        <begin position="16"/>
        <end position="255"/>
    </location>
</feature>
<evidence type="ECO:0000259" key="3">
    <source>
        <dbReference type="PROSITE" id="PS51146"/>
    </source>
</evidence>
<gene>
    <name evidence="4" type="primary">kaiC</name>
    <name evidence="4" type="ORF">KJB30_13690</name>
</gene>
<feature type="region of interest" description="Disordered" evidence="2">
    <location>
        <begin position="555"/>
        <end position="586"/>
    </location>
</feature>
<proteinExistence type="predicted"/>
<dbReference type="PANTHER" id="PTHR42926">
    <property type="match status" value="1"/>
</dbReference>
<feature type="coiled-coil region" evidence="1">
    <location>
        <begin position="498"/>
        <end position="550"/>
    </location>
</feature>
<keyword evidence="4" id="KW-0808">Transferase</keyword>
<dbReference type="InterPro" id="IPR047221">
    <property type="entry name" value="KaiC_N"/>
</dbReference>
<name>A0ABS5UAX7_9BACT</name>
<sequence>MAKSGKKARAVDHTLRKAPTGIKGLDEITGGGLPQGRPTLVCGGTGCGKTLLSMEFLVRGALQFDEPGVFMSFEEKSEDLAKNFASLGFDLDDLAARDKLTLDYVHIDKSEIEETGEYDLEGLFIRLGLAIDSIGAKRVVLDTIEALFSGLSNENILRAELRRLFTFLKDKGVTAIVTGEQGERTLTRYGLEEYVADCVIFLNHSITQQIATRRMRIIKYRGSYHGTNEYPFLIDEQGFSVMPISSLGLDHPASTERISSGVSRLDTMLGGKGFYRGSSILVSGTAGTGKSSLAAHFADAACRRGERCLYFAFEESQNQIVRNMRSIGIDLEQWVHKGLLIFLNNRPTLYGLEMHLVTMHKAIESHMPAVVVIDPISNLVAAASEAEVKSMLSRLIDYLKTKQITAFCTDLTTAGGGLEKTEVGISSLVDSWLLLQNIEASGERNRGLYILKSRGMDHSNQIREFILSDNGIQLRDVYIGPGGVLTGSSRLSQEARDRAEVFEHKQAIERKYREVEQKKVVVDAQIAALQAQYQAEKEELEMIIARENERDEASAAGNLALARSRKADEFTTRPETIGKTGKGGRK</sequence>
<dbReference type="Proteomes" id="UP000784128">
    <property type="component" value="Unassembled WGS sequence"/>
</dbReference>
<dbReference type="PANTHER" id="PTHR42926:SF1">
    <property type="entry name" value="CIRCADIAN CLOCK OSCILLATOR PROTEIN KAIC 1"/>
    <property type="match status" value="1"/>
</dbReference>
<feature type="domain" description="KaiC" evidence="3">
    <location>
        <begin position="256"/>
        <end position="493"/>
    </location>
</feature>
<evidence type="ECO:0000256" key="1">
    <source>
        <dbReference type="SAM" id="Coils"/>
    </source>
</evidence>
<comment type="caution">
    <text evidence="4">The sequence shown here is derived from an EMBL/GenBank/DDBJ whole genome shotgun (WGS) entry which is preliminary data.</text>
</comment>
<evidence type="ECO:0000313" key="4">
    <source>
        <dbReference type="EMBL" id="MBT1072843.1"/>
    </source>
</evidence>
<keyword evidence="5" id="KW-1185">Reference proteome</keyword>
<dbReference type="GO" id="GO:0004674">
    <property type="term" value="F:protein serine/threonine kinase activity"/>
    <property type="evidence" value="ECO:0007669"/>
    <property type="project" value="UniProtKB-EC"/>
</dbReference>
<reference evidence="4 5" key="1">
    <citation type="submission" date="2021-05" db="EMBL/GenBank/DDBJ databases">
        <title>The draft genome of Geobacter chapellei DSM 13688.</title>
        <authorList>
            <person name="Xu Z."/>
            <person name="Masuda Y."/>
            <person name="Itoh H."/>
            <person name="Senoo K."/>
        </authorList>
    </citation>
    <scope>NUCLEOTIDE SEQUENCE [LARGE SCALE GENOMIC DNA]</scope>
    <source>
        <strain evidence="4 5">DSM 13688</strain>
    </source>
</reference>
<dbReference type="NCBIfam" id="NF006799">
    <property type="entry name" value="PRK09302.1"/>
    <property type="match status" value="1"/>
</dbReference>
<dbReference type="InterPro" id="IPR051347">
    <property type="entry name" value="Circadian_clock_KaiC-rel"/>
</dbReference>
<dbReference type="CDD" id="cd19485">
    <property type="entry name" value="KaiC-N"/>
    <property type="match status" value="1"/>
</dbReference>
<dbReference type="EMBL" id="JAHDYS010000013">
    <property type="protein sequence ID" value="MBT1072843.1"/>
    <property type="molecule type" value="Genomic_DNA"/>
</dbReference>
<keyword evidence="1" id="KW-0175">Coiled coil</keyword>
<dbReference type="InterPro" id="IPR003593">
    <property type="entry name" value="AAA+_ATPase"/>
</dbReference>
<dbReference type="CDD" id="cd19484">
    <property type="entry name" value="KaiC_C"/>
    <property type="match status" value="1"/>
</dbReference>
<dbReference type="InterPro" id="IPR047222">
    <property type="entry name" value="KaiC_C"/>
</dbReference>
<dbReference type="PROSITE" id="PS51146">
    <property type="entry name" value="KAIC"/>
    <property type="match status" value="2"/>
</dbReference>
<dbReference type="RefSeq" id="WP_214300246.1">
    <property type="nucleotide sequence ID" value="NZ_JAHDYS010000013.1"/>
</dbReference>
<dbReference type="EC" id="2.7.11.1" evidence="4"/>
<dbReference type="Pfam" id="PF06745">
    <property type="entry name" value="ATPase"/>
    <property type="match status" value="2"/>
</dbReference>
<organism evidence="4 5">
    <name type="scientific">Pelotalea chapellei</name>
    <dbReference type="NCBI Taxonomy" id="44671"/>
    <lineage>
        <taxon>Bacteria</taxon>
        <taxon>Pseudomonadati</taxon>
        <taxon>Thermodesulfobacteriota</taxon>
        <taxon>Desulfuromonadia</taxon>
        <taxon>Geobacterales</taxon>
        <taxon>Geobacteraceae</taxon>
        <taxon>Pelotalea</taxon>
    </lineage>
</organism>
<dbReference type="InterPro" id="IPR010624">
    <property type="entry name" value="KaiC_dom"/>
</dbReference>
<dbReference type="SMART" id="SM00382">
    <property type="entry name" value="AAA"/>
    <property type="match status" value="2"/>
</dbReference>
<dbReference type="InterPro" id="IPR014774">
    <property type="entry name" value="KaiC-like_dom"/>
</dbReference>